<dbReference type="GO" id="GO:0050839">
    <property type="term" value="F:cell adhesion molecule binding"/>
    <property type="evidence" value="ECO:0007669"/>
    <property type="project" value="TreeGrafter"/>
</dbReference>
<dbReference type="PANTHER" id="PTHR10900">
    <property type="entry name" value="PERIOSTIN-RELATED"/>
    <property type="match status" value="1"/>
</dbReference>
<protein>
    <submittedName>
        <fullName evidence="6">Beta-Ig-H3/fasciclin</fullName>
    </submittedName>
    <submittedName>
        <fullName evidence="5">Fasciclin domain-containing protein</fullName>
    </submittedName>
</protein>
<organism evidence="5 7">
    <name type="scientific">Streptomyces griseoviridis</name>
    <dbReference type="NCBI Taxonomy" id="45398"/>
    <lineage>
        <taxon>Bacteria</taxon>
        <taxon>Bacillati</taxon>
        <taxon>Actinomycetota</taxon>
        <taxon>Actinomycetes</taxon>
        <taxon>Kitasatosporales</taxon>
        <taxon>Streptomycetaceae</taxon>
        <taxon>Streptomyces</taxon>
    </lineage>
</organism>
<dbReference type="Proteomes" id="UP000501753">
    <property type="component" value="Chromosome"/>
</dbReference>
<keyword evidence="8" id="KW-1185">Reference proteome</keyword>
<accession>A0A3Q9L0J6</accession>
<sequence length="211" mass="21484">MKPTRIRTAGVTAVAALALPMTLGVLAPQASADTPSPSSSMSSSSSASPSDNKPFGPGCSSLPSSGNGSTAEMVKARVVTAAEQNPDLSMLVSAIKQAGLTDSLNNAKDSTVFAPTNAAFHKLGKAKVAALLKDKVELKKVLSYHVVEKKEIKPSELANGSFTTLEGSKLTTSGSGDSYKVNGTAPITCGNISTANAKVYLVDGILMPPSS</sequence>
<evidence type="ECO:0000313" key="6">
    <source>
        <dbReference type="EMBL" id="QCN84387.1"/>
    </source>
</evidence>
<dbReference type="PROSITE" id="PS50213">
    <property type="entry name" value="FAS1"/>
    <property type="match status" value="1"/>
</dbReference>
<dbReference type="GO" id="GO:0031012">
    <property type="term" value="C:extracellular matrix"/>
    <property type="evidence" value="ECO:0007669"/>
    <property type="project" value="TreeGrafter"/>
</dbReference>
<name>A0A3Q9L0J6_STRGD</name>
<dbReference type="GO" id="GO:0030198">
    <property type="term" value="P:extracellular matrix organization"/>
    <property type="evidence" value="ECO:0007669"/>
    <property type="project" value="TreeGrafter"/>
</dbReference>
<evidence type="ECO:0000256" key="2">
    <source>
        <dbReference type="SAM" id="MobiDB-lite"/>
    </source>
</evidence>
<dbReference type="Gene3D" id="2.30.180.10">
    <property type="entry name" value="FAS1 domain"/>
    <property type="match status" value="1"/>
</dbReference>
<dbReference type="Proteomes" id="UP000271291">
    <property type="component" value="Chromosome"/>
</dbReference>
<dbReference type="PANTHER" id="PTHR10900:SF77">
    <property type="entry name" value="FI19380P1"/>
    <property type="match status" value="1"/>
</dbReference>
<dbReference type="InterPro" id="IPR050904">
    <property type="entry name" value="Adhesion/Biosynth-related"/>
</dbReference>
<dbReference type="GO" id="GO:0005615">
    <property type="term" value="C:extracellular space"/>
    <property type="evidence" value="ECO:0007669"/>
    <property type="project" value="TreeGrafter"/>
</dbReference>
<gene>
    <name evidence="6" type="ORF">DDJ31_04825</name>
    <name evidence="5" type="ORF">ELQ87_34445</name>
</gene>
<feature type="region of interest" description="Disordered" evidence="2">
    <location>
        <begin position="29"/>
        <end position="68"/>
    </location>
</feature>
<dbReference type="SMART" id="SM00554">
    <property type="entry name" value="FAS1"/>
    <property type="match status" value="1"/>
</dbReference>
<reference evidence="6 8" key="1">
    <citation type="submission" date="2018-04" db="EMBL/GenBank/DDBJ databases">
        <title>Complete genome sequences of Streptomyces griseoviridis K61 and characterization of antagonistic properties of biological control agents.</title>
        <authorList>
            <person name="Mariita R.M."/>
            <person name="Sello J.K."/>
        </authorList>
    </citation>
    <scope>NUCLEOTIDE SEQUENCE [LARGE SCALE GENOMIC DNA]</scope>
    <source>
        <strain evidence="6 8">K61</strain>
    </source>
</reference>
<dbReference type="InterPro" id="IPR000782">
    <property type="entry name" value="FAS1_domain"/>
</dbReference>
<evidence type="ECO:0000259" key="4">
    <source>
        <dbReference type="PROSITE" id="PS50213"/>
    </source>
</evidence>
<dbReference type="RefSeq" id="WP_127181543.1">
    <property type="nucleotide sequence ID" value="NZ_CP029078.1"/>
</dbReference>
<dbReference type="OrthoDB" id="9800666at2"/>
<evidence type="ECO:0000313" key="5">
    <source>
        <dbReference type="EMBL" id="AZS88773.1"/>
    </source>
</evidence>
<evidence type="ECO:0000313" key="7">
    <source>
        <dbReference type="Proteomes" id="UP000271291"/>
    </source>
</evidence>
<feature type="domain" description="FAS1" evidence="4">
    <location>
        <begin position="75"/>
        <end position="206"/>
    </location>
</feature>
<dbReference type="Pfam" id="PF02469">
    <property type="entry name" value="Fasciclin"/>
    <property type="match status" value="1"/>
</dbReference>
<reference evidence="5 7" key="2">
    <citation type="submission" date="2018-12" db="EMBL/GenBank/DDBJ databases">
        <title>Streptomyces griseoviridis F1-27 complete genome.</title>
        <authorList>
            <person name="Mariita R.M."/>
            <person name="Sello J.K."/>
        </authorList>
    </citation>
    <scope>NUCLEOTIDE SEQUENCE [LARGE SCALE GENOMIC DNA]</scope>
    <source>
        <strain evidence="5 7">F1-27</strain>
    </source>
</reference>
<evidence type="ECO:0000256" key="1">
    <source>
        <dbReference type="ARBA" id="ARBA00022729"/>
    </source>
</evidence>
<proteinExistence type="predicted"/>
<keyword evidence="1 3" id="KW-0732">Signal</keyword>
<dbReference type="InterPro" id="IPR036378">
    <property type="entry name" value="FAS1_dom_sf"/>
</dbReference>
<feature type="signal peptide" evidence="3">
    <location>
        <begin position="1"/>
        <end position="32"/>
    </location>
</feature>
<feature type="chain" id="PRO_5044229243" evidence="3">
    <location>
        <begin position="33"/>
        <end position="211"/>
    </location>
</feature>
<dbReference type="AlphaFoldDB" id="A0A3Q9L0J6"/>
<dbReference type="GO" id="GO:0007155">
    <property type="term" value="P:cell adhesion"/>
    <property type="evidence" value="ECO:0007669"/>
    <property type="project" value="TreeGrafter"/>
</dbReference>
<feature type="compositionally biased region" description="Low complexity" evidence="2">
    <location>
        <begin position="29"/>
        <end position="50"/>
    </location>
</feature>
<evidence type="ECO:0000256" key="3">
    <source>
        <dbReference type="SAM" id="SignalP"/>
    </source>
</evidence>
<dbReference type="SUPFAM" id="SSF82153">
    <property type="entry name" value="FAS1 domain"/>
    <property type="match status" value="1"/>
</dbReference>
<dbReference type="FunFam" id="2.30.180.10:FF:000019">
    <property type="entry name" value="Cell surface lipoprotein"/>
    <property type="match status" value="1"/>
</dbReference>
<dbReference type="KEGG" id="sgd:ELQ87_34445"/>
<dbReference type="EMBL" id="CP034687">
    <property type="protein sequence ID" value="AZS88773.1"/>
    <property type="molecule type" value="Genomic_DNA"/>
</dbReference>
<evidence type="ECO:0000313" key="8">
    <source>
        <dbReference type="Proteomes" id="UP000501753"/>
    </source>
</evidence>
<dbReference type="EMBL" id="CP029078">
    <property type="protein sequence ID" value="QCN84387.1"/>
    <property type="molecule type" value="Genomic_DNA"/>
</dbReference>